<name>A0ABQ2DHU6_9DEIO</name>
<dbReference type="EMBL" id="BMOD01000042">
    <property type="protein sequence ID" value="GGJ58178.1"/>
    <property type="molecule type" value="Genomic_DNA"/>
</dbReference>
<proteinExistence type="predicted"/>
<comment type="caution">
    <text evidence="2">The sequence shown here is derived from an EMBL/GenBank/DDBJ whole genome shotgun (WGS) entry which is preliminary data.</text>
</comment>
<accession>A0ABQ2DHU6</accession>
<dbReference type="Proteomes" id="UP000632222">
    <property type="component" value="Unassembled WGS sequence"/>
</dbReference>
<evidence type="ECO:0000256" key="1">
    <source>
        <dbReference type="SAM" id="SignalP"/>
    </source>
</evidence>
<dbReference type="InterPro" id="IPR017853">
    <property type="entry name" value="GH"/>
</dbReference>
<dbReference type="SUPFAM" id="SSF51445">
    <property type="entry name" value="(Trans)glycosidases"/>
    <property type="match status" value="1"/>
</dbReference>
<feature type="signal peptide" evidence="1">
    <location>
        <begin position="1"/>
        <end position="26"/>
    </location>
</feature>
<protein>
    <submittedName>
        <fullName evidence="2">Biofilm formation protein PslG</fullName>
    </submittedName>
</protein>
<dbReference type="PANTHER" id="PTHR12631">
    <property type="entry name" value="ALPHA-L-IDURONIDASE"/>
    <property type="match status" value="1"/>
</dbReference>
<keyword evidence="1" id="KW-0732">Signal</keyword>
<reference evidence="3" key="1">
    <citation type="journal article" date="2019" name="Int. J. Syst. Evol. Microbiol.">
        <title>The Global Catalogue of Microorganisms (GCM) 10K type strain sequencing project: providing services to taxonomists for standard genome sequencing and annotation.</title>
        <authorList>
            <consortium name="The Broad Institute Genomics Platform"/>
            <consortium name="The Broad Institute Genome Sequencing Center for Infectious Disease"/>
            <person name="Wu L."/>
            <person name="Ma J."/>
        </authorList>
    </citation>
    <scope>NUCLEOTIDE SEQUENCE [LARGE SCALE GENOMIC DNA]</scope>
    <source>
        <strain evidence="3">JCM 14370</strain>
    </source>
</reference>
<sequence length="439" mass="49304">MCQTSGVTRLSFLLPILLLASCQAQNAPAKQLNFRDFLGVNAQFLWFQNCPENPLASPEHQVDQLMEKMQELGLKNFRMDLHWNLLEPVQGAETILQHCLDPVMQQAKLHGLDPLLFLTGSAAFSSSGPAGDPFPDQSPPRDPADYARFLKKLALRYPEVKHWQVWNEPNLPSSWKTGAADLVQGYGKLLQTSVQALKNLNTEVMTAGFAYWSELPDGSFLLQKLQDQGFLKDIKTVAYHPYTFTPEGLTAYSTDPHFFLNRSKTVNAALQNQNKTVWATEFGWSTYPGPVEEQPLITPEQQADFLLKRIVLSAEAGFERIYLFTLTDLDARASSRDQFYGLLNTSGKPKPAFTALKHFLHVLKGDFEATSSPLPVSEQLQAYAWQNDQQTVMAFWGIPQTLKLPWEGRVLDPLTGRLEATSSQVQVRTTLQLLLLPPP</sequence>
<feature type="chain" id="PRO_5045354106" evidence="1">
    <location>
        <begin position="27"/>
        <end position="439"/>
    </location>
</feature>
<keyword evidence="3" id="KW-1185">Reference proteome</keyword>
<organism evidence="2 3">
    <name type="scientific">Deinococcus roseus</name>
    <dbReference type="NCBI Taxonomy" id="392414"/>
    <lineage>
        <taxon>Bacteria</taxon>
        <taxon>Thermotogati</taxon>
        <taxon>Deinococcota</taxon>
        <taxon>Deinococci</taxon>
        <taxon>Deinococcales</taxon>
        <taxon>Deinococcaceae</taxon>
        <taxon>Deinococcus</taxon>
    </lineage>
</organism>
<dbReference type="Gene3D" id="3.20.20.80">
    <property type="entry name" value="Glycosidases"/>
    <property type="match status" value="1"/>
</dbReference>
<dbReference type="PANTHER" id="PTHR12631:SF10">
    <property type="entry name" value="BETA-XYLOSIDASE-LIKE PROTEIN-RELATED"/>
    <property type="match status" value="1"/>
</dbReference>
<evidence type="ECO:0000313" key="2">
    <source>
        <dbReference type="EMBL" id="GGJ58178.1"/>
    </source>
</evidence>
<gene>
    <name evidence="2" type="primary">pslG</name>
    <name evidence="2" type="ORF">GCM10008938_50320</name>
</gene>
<dbReference type="InterPro" id="IPR051923">
    <property type="entry name" value="Glycosyl_Hydrolase_39"/>
</dbReference>
<evidence type="ECO:0000313" key="3">
    <source>
        <dbReference type="Proteomes" id="UP000632222"/>
    </source>
</evidence>